<comment type="caution">
    <text evidence="1">The sequence shown here is derived from an EMBL/GenBank/DDBJ whole genome shotgun (WGS) entry which is preliminary data.</text>
</comment>
<dbReference type="RefSeq" id="WP_278918157.1">
    <property type="nucleotide sequence ID" value="NZ_DYTS01000390.1"/>
</dbReference>
<dbReference type="Pfam" id="PF26207">
    <property type="entry name" value="Phage_phiTE_015"/>
    <property type="match status" value="1"/>
</dbReference>
<reference evidence="1" key="1">
    <citation type="journal article" date="2021" name="PeerJ">
        <title>Extensive microbial diversity within the chicken gut microbiome revealed by metagenomics and culture.</title>
        <authorList>
            <person name="Gilroy R."/>
            <person name="Ravi A."/>
            <person name="Getino M."/>
            <person name="Pursley I."/>
            <person name="Horton D.L."/>
            <person name="Alikhan N.F."/>
            <person name="Baker D."/>
            <person name="Gharbi K."/>
            <person name="Hall N."/>
            <person name="Watson M."/>
            <person name="Adriaenssens E.M."/>
            <person name="Foster-Nyarko E."/>
            <person name="Jarju S."/>
            <person name="Secka A."/>
            <person name="Antonio M."/>
            <person name="Oren A."/>
            <person name="Chaudhuri R.R."/>
            <person name="La Ragione R."/>
            <person name="Hildebrand F."/>
            <person name="Pallen M.J."/>
        </authorList>
    </citation>
    <scope>NUCLEOTIDE SEQUENCE</scope>
    <source>
        <strain evidence="1">ChiSjej2B20-17149</strain>
    </source>
</reference>
<protein>
    <submittedName>
        <fullName evidence="1">Uncharacterized protein</fullName>
    </submittedName>
</protein>
<proteinExistence type="predicted"/>
<name>A0A921NKF0_9PSED</name>
<dbReference type="EMBL" id="DYTS01000390">
    <property type="protein sequence ID" value="HJH21442.1"/>
    <property type="molecule type" value="Genomic_DNA"/>
</dbReference>
<dbReference type="Proteomes" id="UP000752172">
    <property type="component" value="Unassembled WGS sequence"/>
</dbReference>
<sequence>MSTEKMREEFEAWWAENMNTEMMDLHRCSFPLTDYVEQPYACHETGRGWMSWQASRADIEVDLTEVRKTTALPDRTWLLGNDVVSAIESLGLKVKP</sequence>
<organism evidence="1 2">
    <name type="scientific">Pseudomonas lactis</name>
    <dbReference type="NCBI Taxonomy" id="1615674"/>
    <lineage>
        <taxon>Bacteria</taxon>
        <taxon>Pseudomonadati</taxon>
        <taxon>Pseudomonadota</taxon>
        <taxon>Gammaproteobacteria</taxon>
        <taxon>Pseudomonadales</taxon>
        <taxon>Pseudomonadaceae</taxon>
        <taxon>Pseudomonas</taxon>
    </lineage>
</organism>
<accession>A0A921NKF0</accession>
<reference evidence="1" key="2">
    <citation type="submission" date="2021-09" db="EMBL/GenBank/DDBJ databases">
        <authorList>
            <person name="Gilroy R."/>
        </authorList>
    </citation>
    <scope>NUCLEOTIDE SEQUENCE</scope>
    <source>
        <strain evidence="1">ChiSjej2B20-17149</strain>
    </source>
</reference>
<dbReference type="InterPro" id="IPR058601">
    <property type="entry name" value="Phage_phiTE_015-like"/>
</dbReference>
<dbReference type="AlphaFoldDB" id="A0A921NKF0"/>
<gene>
    <name evidence="1" type="ORF">K8W20_22405</name>
</gene>
<evidence type="ECO:0000313" key="1">
    <source>
        <dbReference type="EMBL" id="HJH21442.1"/>
    </source>
</evidence>
<evidence type="ECO:0000313" key="2">
    <source>
        <dbReference type="Proteomes" id="UP000752172"/>
    </source>
</evidence>